<dbReference type="AlphaFoldDB" id="A0A645DI14"/>
<evidence type="ECO:0000313" key="1">
    <source>
        <dbReference type="EMBL" id="MPM89134.1"/>
    </source>
</evidence>
<dbReference type="EMBL" id="VSSQ01036618">
    <property type="protein sequence ID" value="MPM89134.1"/>
    <property type="molecule type" value="Genomic_DNA"/>
</dbReference>
<name>A0A645DI14_9ZZZZ</name>
<gene>
    <name evidence="1" type="ORF">SDC9_136242</name>
</gene>
<comment type="caution">
    <text evidence="1">The sequence shown here is derived from an EMBL/GenBank/DDBJ whole genome shotgun (WGS) entry which is preliminary data.</text>
</comment>
<proteinExistence type="predicted"/>
<protein>
    <submittedName>
        <fullName evidence="1">Uncharacterized protein</fullName>
    </submittedName>
</protein>
<accession>A0A645DI14</accession>
<reference evidence="1" key="1">
    <citation type="submission" date="2019-08" db="EMBL/GenBank/DDBJ databases">
        <authorList>
            <person name="Kucharzyk K."/>
            <person name="Murdoch R.W."/>
            <person name="Higgins S."/>
            <person name="Loffler F."/>
        </authorList>
    </citation>
    <scope>NUCLEOTIDE SEQUENCE</scope>
</reference>
<organism evidence="1">
    <name type="scientific">bioreactor metagenome</name>
    <dbReference type="NCBI Taxonomy" id="1076179"/>
    <lineage>
        <taxon>unclassified sequences</taxon>
        <taxon>metagenomes</taxon>
        <taxon>ecological metagenomes</taxon>
    </lineage>
</organism>
<sequence length="183" mass="19993">MAALACPAIAAAKEFSVDEDAAAEPRSRRNVNKVPAAAPRAAPVFGKRRGVAVVVQHDAGVQPFRKIVPHGKLLDSRHRRGHQHNALVKENERRHADANSVEIGILHVVSHEHNANVLHERVGKRFTRRANIRRMLIPVNALPGGIEQPVGNLRAARVNTNDISALHTFCSSFATAFFHSTSV</sequence>